<dbReference type="PANTHER" id="PTHR46580">
    <property type="entry name" value="SENSOR KINASE-RELATED"/>
    <property type="match status" value="1"/>
</dbReference>
<keyword evidence="1" id="KW-0732">Signal</keyword>
<dbReference type="Proteomes" id="UP001138997">
    <property type="component" value="Unassembled WGS sequence"/>
</dbReference>
<dbReference type="InterPro" id="IPR013517">
    <property type="entry name" value="FG-GAP"/>
</dbReference>
<dbReference type="RefSeq" id="WP_231446314.1">
    <property type="nucleotide sequence ID" value="NZ_JAJOMB010000014.1"/>
</dbReference>
<keyword evidence="3" id="KW-1185">Reference proteome</keyword>
<proteinExistence type="predicted"/>
<gene>
    <name evidence="2" type="ORF">LR394_24545</name>
</gene>
<name>A0A9X1SVK0_9ACTN</name>
<comment type="caution">
    <text evidence="2">The sequence shown here is derived from an EMBL/GenBank/DDBJ whole genome shotgun (WGS) entry which is preliminary data.</text>
</comment>
<dbReference type="Gene3D" id="2.130.10.130">
    <property type="entry name" value="Integrin alpha, N-terminal"/>
    <property type="match status" value="1"/>
</dbReference>
<sequence>MIFLLSRGDVIPRPLRQMMVEGKVKRSLSTALLVVASVVGLTVLPSGSSMAKAAAACGTFSVTNNWVSGFPVWAREAGYQIVSGNFNGDGRGDLAMTGAQNATTIPVAFSNGNGTFGVTNYTVPNFPIWAREAGFQLVAGDFNGDGRSDLSMTGAQNATTIPAVFSNGNGTFGVTNSWVSGFPVWAREAGYQVVAGDFDGDYRSDLAISGAQSATTIPLAISNC</sequence>
<accession>A0A9X1SVK0</accession>
<reference evidence="2" key="1">
    <citation type="submission" date="2021-11" db="EMBL/GenBank/DDBJ databases">
        <title>Streptomyces corallinus and Kineosporia corallina sp. nov., two new coral-derived marine actinobacteria.</title>
        <authorList>
            <person name="Buangrab K."/>
            <person name="Sutthacheep M."/>
            <person name="Yeemin T."/>
            <person name="Harunari E."/>
            <person name="Igarashi Y."/>
            <person name="Sripreechasak P."/>
            <person name="Kanchanasin P."/>
            <person name="Tanasupawat S."/>
            <person name="Phongsopitanun W."/>
        </authorList>
    </citation>
    <scope>NUCLEOTIDE SEQUENCE</scope>
    <source>
        <strain evidence="2">JCM 31032</strain>
    </source>
</reference>
<dbReference type="EMBL" id="JAJOMB010000014">
    <property type="protein sequence ID" value="MCD5314082.1"/>
    <property type="molecule type" value="Genomic_DNA"/>
</dbReference>
<dbReference type="Pfam" id="PF13517">
    <property type="entry name" value="FG-GAP_3"/>
    <property type="match status" value="1"/>
</dbReference>
<evidence type="ECO:0000256" key="1">
    <source>
        <dbReference type="ARBA" id="ARBA00022729"/>
    </source>
</evidence>
<dbReference type="PANTHER" id="PTHR46580:SF2">
    <property type="entry name" value="MAM DOMAIN-CONTAINING PROTEIN"/>
    <property type="match status" value="1"/>
</dbReference>
<organism evidence="2 3">
    <name type="scientific">Kineosporia babensis</name>
    <dbReference type="NCBI Taxonomy" id="499548"/>
    <lineage>
        <taxon>Bacteria</taxon>
        <taxon>Bacillati</taxon>
        <taxon>Actinomycetota</taxon>
        <taxon>Actinomycetes</taxon>
        <taxon>Kineosporiales</taxon>
        <taxon>Kineosporiaceae</taxon>
        <taxon>Kineosporia</taxon>
    </lineage>
</organism>
<evidence type="ECO:0000313" key="3">
    <source>
        <dbReference type="Proteomes" id="UP001138997"/>
    </source>
</evidence>
<dbReference type="InterPro" id="IPR028994">
    <property type="entry name" value="Integrin_alpha_N"/>
</dbReference>
<protein>
    <submittedName>
        <fullName evidence="2">VCBS repeat-containing protein</fullName>
    </submittedName>
</protein>
<dbReference type="SUPFAM" id="SSF69318">
    <property type="entry name" value="Integrin alpha N-terminal domain"/>
    <property type="match status" value="1"/>
</dbReference>
<dbReference type="AlphaFoldDB" id="A0A9X1SVK0"/>
<evidence type="ECO:0000313" key="2">
    <source>
        <dbReference type="EMBL" id="MCD5314082.1"/>
    </source>
</evidence>